<dbReference type="GO" id="GO:0016071">
    <property type="term" value="P:mRNA metabolic process"/>
    <property type="evidence" value="ECO:0007669"/>
    <property type="project" value="UniProtKB-ARBA"/>
</dbReference>
<feature type="compositionally biased region" description="Polar residues" evidence="1">
    <location>
        <begin position="393"/>
        <end position="405"/>
    </location>
</feature>
<protein>
    <submittedName>
        <fullName evidence="2">Uncharacterized protein</fullName>
    </submittedName>
</protein>
<evidence type="ECO:0000256" key="1">
    <source>
        <dbReference type="SAM" id="MobiDB-lite"/>
    </source>
</evidence>
<feature type="region of interest" description="Disordered" evidence="1">
    <location>
        <begin position="1"/>
        <end position="428"/>
    </location>
</feature>
<organism evidence="2 3">
    <name type="scientific">Penicillium olsonii</name>
    <dbReference type="NCBI Taxonomy" id="99116"/>
    <lineage>
        <taxon>Eukaryota</taxon>
        <taxon>Fungi</taxon>
        <taxon>Dikarya</taxon>
        <taxon>Ascomycota</taxon>
        <taxon>Pezizomycotina</taxon>
        <taxon>Eurotiomycetes</taxon>
        <taxon>Eurotiomycetidae</taxon>
        <taxon>Eurotiales</taxon>
        <taxon>Aspergillaceae</taxon>
        <taxon>Penicillium</taxon>
    </lineage>
</organism>
<dbReference type="InterPro" id="IPR028322">
    <property type="entry name" value="PNRC-like_rgn"/>
</dbReference>
<feature type="compositionally biased region" description="Polar residues" evidence="1">
    <location>
        <begin position="194"/>
        <end position="206"/>
    </location>
</feature>
<feature type="compositionally biased region" description="Polar residues" evidence="1">
    <location>
        <begin position="98"/>
        <end position="111"/>
    </location>
</feature>
<reference evidence="2" key="1">
    <citation type="submission" date="2021-07" db="EMBL/GenBank/DDBJ databases">
        <authorList>
            <person name="Branca A.L. A."/>
        </authorList>
    </citation>
    <scope>NUCLEOTIDE SEQUENCE</scope>
</reference>
<comment type="caution">
    <text evidence="2">The sequence shown here is derived from an EMBL/GenBank/DDBJ whole genome shotgun (WGS) entry which is preliminary data.</text>
</comment>
<dbReference type="AlphaFoldDB" id="A0A9W4HZ83"/>
<gene>
    <name evidence="2" type="ORF">POLS_LOCUS7788</name>
</gene>
<dbReference type="Pfam" id="PF15365">
    <property type="entry name" value="PNRC"/>
    <property type="match status" value="1"/>
</dbReference>
<dbReference type="EMBL" id="CAJVOS010000049">
    <property type="protein sequence ID" value="CAG8210014.1"/>
    <property type="molecule type" value="Genomic_DNA"/>
</dbReference>
<evidence type="ECO:0000313" key="2">
    <source>
        <dbReference type="EMBL" id="CAG8210014.1"/>
    </source>
</evidence>
<feature type="compositionally biased region" description="Low complexity" evidence="1">
    <location>
        <begin position="81"/>
        <end position="97"/>
    </location>
</feature>
<feature type="compositionally biased region" description="Polar residues" evidence="1">
    <location>
        <begin position="331"/>
        <end position="340"/>
    </location>
</feature>
<proteinExistence type="predicted"/>
<feature type="compositionally biased region" description="Basic residues" evidence="1">
    <location>
        <begin position="60"/>
        <end position="70"/>
    </location>
</feature>
<keyword evidence="3" id="KW-1185">Reference proteome</keyword>
<feature type="compositionally biased region" description="Polar residues" evidence="1">
    <location>
        <begin position="46"/>
        <end position="59"/>
    </location>
</feature>
<feature type="compositionally biased region" description="Basic and acidic residues" evidence="1">
    <location>
        <begin position="270"/>
        <end position="281"/>
    </location>
</feature>
<dbReference type="OrthoDB" id="2142961at2759"/>
<evidence type="ECO:0000313" key="3">
    <source>
        <dbReference type="Proteomes" id="UP001153618"/>
    </source>
</evidence>
<sequence length="475" mass="51333">MSTQASHPPTPKGSRNTRRPQKKNMTPQAQKPGLSTPPSSPPGNISVGTQNDPSNNFNSTKKKNAPRSTKKPRDSNSPATHNGYYNGYQHNGYANGHRSTPNHTGVTSPQLKESAAYAGPTFHASPAPSSLPMPKFLPKAAPDADLVPPLETDSDSADLSPEPETTPSKHRSRHPPANPEPKSTPLDFMFQAAKQAQENKATSSPDVSRPLRSPQTEPTARYHQNGMFASNAGNEFARHSPIGPSFAPSYQERMAALRPTSMPQSPEVSDAERKAKNEQLKDLLLNPRPQKPPSQAPFSPVYGNADVRQSPSFDRASPNFDYRQPGAYETRSGNFDTRPSNVHPYATPSRAASGPPLAHGNPFGNPPPQSNPYLRNPYPSHNSPLRGVVPAPQYQSHGAVSNGNSPGPYPNQYRQSPNPPAPWQVYGSAQPVHSAPAFQMPTHSSSPLPAQAMDTQQIENDIRRVLKLDASSTVA</sequence>
<accession>A0A9W4HZ83</accession>
<dbReference type="Proteomes" id="UP001153618">
    <property type="component" value="Unassembled WGS sequence"/>
</dbReference>
<name>A0A9W4HZ83_PENOL</name>